<protein>
    <submittedName>
        <fullName evidence="1">Uncharacterized protein</fullName>
    </submittedName>
</protein>
<evidence type="ECO:0000313" key="2">
    <source>
        <dbReference type="Proteomes" id="UP000093903"/>
    </source>
</evidence>
<sequence length="74" mass="8317">MSILIANIGTSDLAIKINVNGQQRYFNVLIILDTAISETVKSHLSPILVEILLWIKTYLIQKGTGLKVSWYMVL</sequence>
<dbReference type="AlphaFoldDB" id="A0A853MCT4"/>
<evidence type="ECO:0000313" key="1">
    <source>
        <dbReference type="EMBL" id="OBU76235.1"/>
    </source>
</evidence>
<organism evidence="1 2">
    <name type="scientific">Cylindrospermopsis raciborskii CS-505</name>
    <dbReference type="NCBI Taxonomy" id="533240"/>
    <lineage>
        <taxon>Bacteria</taxon>
        <taxon>Bacillati</taxon>
        <taxon>Cyanobacteriota</taxon>
        <taxon>Cyanophyceae</taxon>
        <taxon>Nostocales</taxon>
        <taxon>Aphanizomenonaceae</taxon>
        <taxon>Cylindrospermopsis</taxon>
    </lineage>
</organism>
<dbReference type="RefSeq" id="WP_006278817.1">
    <property type="nucleotide sequence ID" value="NZ_ACYA01000074.1"/>
</dbReference>
<gene>
    <name evidence="1" type="ORF">A9P98_07800</name>
</gene>
<accession>A0A853MCT4</accession>
<proteinExistence type="predicted"/>
<reference evidence="1 2" key="1">
    <citation type="submission" date="2016-05" db="EMBL/GenBank/DDBJ databases">
        <title>First complete genome of the cyanobacterium Cylindrospermopsis raciborskii CS505, containing a circular chromosome and a single extrachromosomal element.</title>
        <authorList>
            <person name="Fuentes J."/>
            <person name="Tamames J."/>
            <person name="Allen E."/>
            <person name="Plominski A."/>
            <person name="Vasquez M."/>
        </authorList>
    </citation>
    <scope>NUCLEOTIDE SEQUENCE [LARGE SCALE GENOMIC DNA]</scope>
    <source>
        <strain evidence="1 2">CS505</strain>
    </source>
</reference>
<comment type="caution">
    <text evidence="1">The sequence shown here is derived from an EMBL/GenBank/DDBJ whole genome shotgun (WGS) entry which is preliminary data.</text>
</comment>
<dbReference type="Proteomes" id="UP000093903">
    <property type="component" value="Unassembled WGS sequence"/>
</dbReference>
<dbReference type="EMBL" id="LYXA01000001">
    <property type="protein sequence ID" value="OBU76235.1"/>
    <property type="molecule type" value="Genomic_DNA"/>
</dbReference>
<name>A0A853MCT4_9CYAN</name>